<sequence>MKKLILLGIITSGLLFQGCSAVMALNGEKEPNFELIKPGQNKVIVESQPLKPVSTEVLSNGNIVSTYQYTLGNEPSAGRAAVYVLLDCLTFFISELVTMPIEMSKNGELRLIRIEYTPQGNIIKIG</sequence>
<reference evidence="2 3" key="1">
    <citation type="submission" date="2013-08" db="EMBL/GenBank/DDBJ databases">
        <authorList>
            <person name="Weinstock G."/>
            <person name="Sodergren E."/>
            <person name="Wylie T."/>
            <person name="Fulton L."/>
            <person name="Fulton R."/>
            <person name="Fronick C."/>
            <person name="O'Laughlin M."/>
            <person name="Godfrey J."/>
            <person name="Miner T."/>
            <person name="Herter B."/>
            <person name="Appelbaum E."/>
            <person name="Cordes M."/>
            <person name="Lek S."/>
            <person name="Wollam A."/>
            <person name="Pepin K.H."/>
            <person name="Palsikar V.B."/>
            <person name="Mitreva M."/>
            <person name="Wilson R.K."/>
        </authorList>
    </citation>
    <scope>NUCLEOTIDE SEQUENCE [LARGE SCALE GENOMIC DNA]</scope>
    <source>
        <strain evidence="2 3">ATCC BAA-474</strain>
    </source>
</reference>
<dbReference type="PROSITE" id="PS51257">
    <property type="entry name" value="PROKAR_LIPOPROTEIN"/>
    <property type="match status" value="1"/>
</dbReference>
<accession>U7V6M6</accession>
<proteinExistence type="predicted"/>
<gene>
    <name evidence="2" type="ORF">HMPREF0202_02538</name>
</gene>
<dbReference type="eggNOG" id="ENOG50308SS">
    <property type="taxonomic scope" value="Bacteria"/>
</dbReference>
<evidence type="ECO:0000313" key="3">
    <source>
        <dbReference type="Proteomes" id="UP000017081"/>
    </source>
</evidence>
<comment type="caution">
    <text evidence="2">The sequence shown here is derived from an EMBL/GenBank/DDBJ whole genome shotgun (WGS) entry which is preliminary data.</text>
</comment>
<dbReference type="HOGENOM" id="CLU_1978296_0_0_0"/>
<dbReference type="AlphaFoldDB" id="U7V6M6"/>
<evidence type="ECO:0008006" key="4">
    <source>
        <dbReference type="Google" id="ProtNLM"/>
    </source>
</evidence>
<name>U7V6M6_9FUSO</name>
<feature type="signal peptide" evidence="1">
    <location>
        <begin position="1"/>
        <end position="24"/>
    </location>
</feature>
<organism evidence="2 3">
    <name type="scientific">Cetobacterium somerae ATCC BAA-474</name>
    <dbReference type="NCBI Taxonomy" id="1319815"/>
    <lineage>
        <taxon>Bacteria</taxon>
        <taxon>Fusobacteriati</taxon>
        <taxon>Fusobacteriota</taxon>
        <taxon>Fusobacteriia</taxon>
        <taxon>Fusobacteriales</taxon>
        <taxon>Fusobacteriaceae</taxon>
        <taxon>Cetobacterium</taxon>
    </lineage>
</organism>
<keyword evidence="1" id="KW-0732">Signal</keyword>
<dbReference type="RefSeq" id="WP_023052067.1">
    <property type="nucleotide sequence ID" value="NZ_CP173065.2"/>
</dbReference>
<dbReference type="Proteomes" id="UP000017081">
    <property type="component" value="Unassembled WGS sequence"/>
</dbReference>
<keyword evidence="3" id="KW-1185">Reference proteome</keyword>
<evidence type="ECO:0000313" key="2">
    <source>
        <dbReference type="EMBL" id="ERT66789.1"/>
    </source>
</evidence>
<evidence type="ECO:0000256" key="1">
    <source>
        <dbReference type="SAM" id="SignalP"/>
    </source>
</evidence>
<dbReference type="EMBL" id="AXZF01000136">
    <property type="protein sequence ID" value="ERT66789.1"/>
    <property type="molecule type" value="Genomic_DNA"/>
</dbReference>
<feature type="chain" id="PRO_5004690123" description="Lipoprotein" evidence="1">
    <location>
        <begin position="25"/>
        <end position="126"/>
    </location>
</feature>
<protein>
    <recommendedName>
        <fullName evidence="4">Lipoprotein</fullName>
    </recommendedName>
</protein>